<feature type="domain" description="Cyclin-dependent kinase inhibitor" evidence="3">
    <location>
        <begin position="50"/>
        <end position="85"/>
    </location>
</feature>
<dbReference type="Pfam" id="PF02234">
    <property type="entry name" value="CDI"/>
    <property type="match status" value="1"/>
</dbReference>
<gene>
    <name evidence="4" type="ORF">GWI33_005088</name>
</gene>
<keyword evidence="2" id="KW-0649">Protein kinase inhibitor</keyword>
<name>A0A834IKQ1_RHYFE</name>
<comment type="similarity">
    <text evidence="1">Belongs to the CDI family.</text>
</comment>
<dbReference type="Gene3D" id="4.10.365.10">
    <property type="entry name" value="p27"/>
    <property type="match status" value="1"/>
</dbReference>
<dbReference type="AlphaFoldDB" id="A0A834IKQ1"/>
<dbReference type="InterPro" id="IPR003175">
    <property type="entry name" value="CDI_dom"/>
</dbReference>
<evidence type="ECO:0000256" key="2">
    <source>
        <dbReference type="ARBA" id="ARBA00023013"/>
    </source>
</evidence>
<evidence type="ECO:0000313" key="5">
    <source>
        <dbReference type="Proteomes" id="UP000625711"/>
    </source>
</evidence>
<keyword evidence="5" id="KW-1185">Reference proteome</keyword>
<dbReference type="GO" id="GO:0005634">
    <property type="term" value="C:nucleus"/>
    <property type="evidence" value="ECO:0007669"/>
    <property type="project" value="InterPro"/>
</dbReference>
<protein>
    <recommendedName>
        <fullName evidence="3">Cyclin-dependent kinase inhibitor domain-containing protein</fullName>
    </recommendedName>
</protein>
<evidence type="ECO:0000259" key="3">
    <source>
        <dbReference type="Pfam" id="PF02234"/>
    </source>
</evidence>
<accession>A0A834IKQ1</accession>
<comment type="caution">
    <text evidence="4">The sequence shown here is derived from an EMBL/GenBank/DDBJ whole genome shotgun (WGS) entry which is preliminary data.</text>
</comment>
<dbReference type="GO" id="GO:0051726">
    <property type="term" value="P:regulation of cell cycle"/>
    <property type="evidence" value="ECO:0007669"/>
    <property type="project" value="InterPro"/>
</dbReference>
<dbReference type="InterPro" id="IPR044898">
    <property type="entry name" value="CDI_dom_sf"/>
</dbReference>
<dbReference type="GO" id="GO:0004861">
    <property type="term" value="F:cyclin-dependent protein serine/threonine kinase inhibitor activity"/>
    <property type="evidence" value="ECO:0007669"/>
    <property type="project" value="InterPro"/>
</dbReference>
<dbReference type="Proteomes" id="UP000625711">
    <property type="component" value="Unassembled WGS sequence"/>
</dbReference>
<dbReference type="EMBL" id="JAACXV010000258">
    <property type="protein sequence ID" value="KAF7281136.1"/>
    <property type="molecule type" value="Genomic_DNA"/>
</dbReference>
<proteinExistence type="inferred from homology"/>
<evidence type="ECO:0000313" key="4">
    <source>
        <dbReference type="EMBL" id="KAF7281136.1"/>
    </source>
</evidence>
<reference evidence="4" key="1">
    <citation type="submission" date="2020-08" db="EMBL/GenBank/DDBJ databases">
        <title>Genome sequencing and assembly of the red palm weevil Rhynchophorus ferrugineus.</title>
        <authorList>
            <person name="Dias G.B."/>
            <person name="Bergman C.M."/>
            <person name="Manee M."/>
        </authorList>
    </citation>
    <scope>NUCLEOTIDE SEQUENCE</scope>
    <source>
        <strain evidence="4">AA-2017</strain>
        <tissue evidence="4">Whole larva</tissue>
    </source>
</reference>
<sequence>MESYSSEGICKIIILESKQQRLFHPKLHQNFLERIAVHKKASRASSIKRCLFGKANPDDTKRLLQQQYRKDQQRFLDKFGFDIKTIEELENCKDDVRENIENDRNGQNRELRSSDCNFFDGPTKNFGRKVLKARRKVVFNSIQADQSQKFITDFYQSRKSAMVLGNKNQTQETVPAASNPTC</sequence>
<dbReference type="OrthoDB" id="6818750at2759"/>
<organism evidence="4 5">
    <name type="scientific">Rhynchophorus ferrugineus</name>
    <name type="common">Red palm weevil</name>
    <name type="synonym">Curculio ferrugineus</name>
    <dbReference type="NCBI Taxonomy" id="354439"/>
    <lineage>
        <taxon>Eukaryota</taxon>
        <taxon>Metazoa</taxon>
        <taxon>Ecdysozoa</taxon>
        <taxon>Arthropoda</taxon>
        <taxon>Hexapoda</taxon>
        <taxon>Insecta</taxon>
        <taxon>Pterygota</taxon>
        <taxon>Neoptera</taxon>
        <taxon>Endopterygota</taxon>
        <taxon>Coleoptera</taxon>
        <taxon>Polyphaga</taxon>
        <taxon>Cucujiformia</taxon>
        <taxon>Curculionidae</taxon>
        <taxon>Dryophthorinae</taxon>
        <taxon>Rhynchophorus</taxon>
    </lineage>
</organism>
<evidence type="ECO:0000256" key="1">
    <source>
        <dbReference type="ARBA" id="ARBA00006726"/>
    </source>
</evidence>